<name>A0A7H9BVQ0_PARPN</name>
<dbReference type="EMBL" id="CP058690">
    <property type="protein sequence ID" value="QLH14856.1"/>
    <property type="molecule type" value="Genomic_DNA"/>
</dbReference>
<dbReference type="SUPFAM" id="SSF51004">
    <property type="entry name" value="C-terminal (heme d1) domain of cytochrome cd1-nitrite reductase"/>
    <property type="match status" value="1"/>
</dbReference>
<dbReference type="PANTHER" id="PTHR47197:SF3">
    <property type="entry name" value="DIHYDRO-HEME D1 DEHYDROGENASE"/>
    <property type="match status" value="1"/>
</dbReference>
<proteinExistence type="predicted"/>
<dbReference type="InterPro" id="IPR011048">
    <property type="entry name" value="Haem_d1_sf"/>
</dbReference>
<dbReference type="RefSeq" id="WP_179922060.1">
    <property type="nucleotide sequence ID" value="NZ_CP058690.1"/>
</dbReference>
<gene>
    <name evidence="2" type="ORF">HYQ43_11255</name>
</gene>
<evidence type="ECO:0000313" key="3">
    <source>
        <dbReference type="Proteomes" id="UP000509322"/>
    </source>
</evidence>
<evidence type="ECO:0000256" key="1">
    <source>
        <dbReference type="SAM" id="SignalP"/>
    </source>
</evidence>
<dbReference type="InterPro" id="IPR051200">
    <property type="entry name" value="Host-pathogen_enzymatic-act"/>
</dbReference>
<accession>A0A7H9BVQ0</accession>
<dbReference type="PANTHER" id="PTHR47197">
    <property type="entry name" value="PROTEIN NIRF"/>
    <property type="match status" value="1"/>
</dbReference>
<organism evidence="2 3">
    <name type="scientific">Paracoccus pantotrophus</name>
    <name type="common">Thiosphaera pantotropha</name>
    <dbReference type="NCBI Taxonomy" id="82367"/>
    <lineage>
        <taxon>Bacteria</taxon>
        <taxon>Pseudomonadati</taxon>
        <taxon>Pseudomonadota</taxon>
        <taxon>Alphaproteobacteria</taxon>
        <taxon>Rhodobacterales</taxon>
        <taxon>Paracoccaceae</taxon>
        <taxon>Paracoccus</taxon>
    </lineage>
</organism>
<feature type="chain" id="PRO_5028994801" evidence="1">
    <location>
        <begin position="29"/>
        <end position="387"/>
    </location>
</feature>
<keyword evidence="1" id="KW-0732">Signal</keyword>
<evidence type="ECO:0000313" key="2">
    <source>
        <dbReference type="EMBL" id="QLH14856.1"/>
    </source>
</evidence>
<feature type="signal peptide" evidence="1">
    <location>
        <begin position="1"/>
        <end position="28"/>
    </location>
</feature>
<dbReference type="Gene3D" id="2.130.10.10">
    <property type="entry name" value="YVTN repeat-like/Quinoprotein amine dehydrogenase"/>
    <property type="match status" value="1"/>
</dbReference>
<dbReference type="Proteomes" id="UP000509322">
    <property type="component" value="Chromosome 2"/>
</dbReference>
<dbReference type="InterPro" id="IPR015943">
    <property type="entry name" value="WD40/YVTN_repeat-like_dom_sf"/>
</dbReference>
<protein>
    <submittedName>
        <fullName evidence="2">Uncharacterized protein</fullName>
    </submittedName>
</protein>
<sequence>MNLLSFARRPAVLSGLLVAALYLSPAAAENVPLLRPADYAAATTRQDIVPGAYELVHAPGLGAVFVASVSALEPEGGGAIYMLDDADLRLIRRIQLQRGAFALSYDPLRQRLFAGNTLDGSVTVVDARSGIVEGIIQLGQKGDSGRAEHVRMAELSDDGSRLFVSSPGRKGLVWVVDTDTGGILHRNEDTGLWSAGLGFDPKSGQVYASGGGIEEIAVINPVTGIRSGGISTGDTTDPDPSASQHFLVNLSFDPDAGRIYAADASRGEVIVFDAGKGEIIARIAAGKGLLDVLFNPVRQEIYATWRGVGEGDTAGNGGVTVIDAGRNEVKAKLEIPVHPNSLALGGDGDVLYLTVKTPLDEKHEAWREGALDSVIRFDLTKLPASWE</sequence>
<reference evidence="2 3" key="1">
    <citation type="submission" date="2020-07" db="EMBL/GenBank/DDBJ databases">
        <title>The complete genome of Paracoccus pantotrophus ACCC 10489.</title>
        <authorList>
            <person name="Si Y."/>
        </authorList>
    </citation>
    <scope>NUCLEOTIDE SEQUENCE [LARGE SCALE GENOMIC DNA]</scope>
    <source>
        <strain evidence="2 3">ACCC10489</strain>
    </source>
</reference>
<dbReference type="AlphaFoldDB" id="A0A7H9BVQ0"/>